<dbReference type="SUPFAM" id="SSF110004">
    <property type="entry name" value="Glycolipid transfer protein, GLTP"/>
    <property type="match status" value="1"/>
</dbReference>
<dbReference type="GO" id="GO:1902387">
    <property type="term" value="F:ceramide 1-phosphate binding"/>
    <property type="evidence" value="ECO:0007669"/>
    <property type="project" value="TreeGrafter"/>
</dbReference>
<dbReference type="PANTHER" id="PTHR10219:SF25">
    <property type="entry name" value="PLECKSTRIN HOMOLOGY DOMAIN-CONTAINING FAMILY A MEMBER 8"/>
    <property type="match status" value="1"/>
</dbReference>
<evidence type="ECO:0000313" key="3">
    <source>
        <dbReference type="EMBL" id="CAH0380985.1"/>
    </source>
</evidence>
<dbReference type="Gene3D" id="1.10.3520.10">
    <property type="entry name" value="Glycolipid transfer protein"/>
    <property type="match status" value="1"/>
</dbReference>
<accession>A0A9P0EYR1</accession>
<dbReference type="FunFam" id="1.10.3520.10:FF:000001">
    <property type="entry name" value="Pleckstrin domain-containing family A member 8"/>
    <property type="match status" value="1"/>
</dbReference>
<keyword evidence="4" id="KW-1185">Reference proteome</keyword>
<gene>
    <name evidence="3" type="ORF">BEMITA_LOCUS680</name>
</gene>
<evidence type="ECO:0000259" key="2">
    <source>
        <dbReference type="Pfam" id="PF08718"/>
    </source>
</evidence>
<dbReference type="OrthoDB" id="205255at2759"/>
<dbReference type="Pfam" id="PF08718">
    <property type="entry name" value="GLTP"/>
    <property type="match status" value="1"/>
</dbReference>
<protein>
    <recommendedName>
        <fullName evidence="2">Glycolipid transfer protein domain-containing protein</fullName>
    </recommendedName>
</protein>
<dbReference type="GO" id="GO:0005829">
    <property type="term" value="C:cytosol"/>
    <property type="evidence" value="ECO:0007669"/>
    <property type="project" value="TreeGrafter"/>
</dbReference>
<name>A0A9P0EYR1_BEMTA</name>
<dbReference type="EMBL" id="OU963862">
    <property type="protein sequence ID" value="CAH0380985.1"/>
    <property type="molecule type" value="Genomic_DNA"/>
</dbReference>
<reference evidence="3" key="1">
    <citation type="submission" date="2021-12" db="EMBL/GenBank/DDBJ databases">
        <authorList>
            <person name="King R."/>
        </authorList>
    </citation>
    <scope>NUCLEOTIDE SEQUENCE</scope>
</reference>
<keyword evidence="1" id="KW-0813">Transport</keyword>
<organism evidence="3 4">
    <name type="scientific">Bemisia tabaci</name>
    <name type="common">Sweetpotato whitefly</name>
    <name type="synonym">Aleurodes tabaci</name>
    <dbReference type="NCBI Taxonomy" id="7038"/>
    <lineage>
        <taxon>Eukaryota</taxon>
        <taxon>Metazoa</taxon>
        <taxon>Ecdysozoa</taxon>
        <taxon>Arthropoda</taxon>
        <taxon>Hexapoda</taxon>
        <taxon>Insecta</taxon>
        <taxon>Pterygota</taxon>
        <taxon>Neoptera</taxon>
        <taxon>Paraneoptera</taxon>
        <taxon>Hemiptera</taxon>
        <taxon>Sternorrhyncha</taxon>
        <taxon>Aleyrodoidea</taxon>
        <taxon>Aleyrodidae</taxon>
        <taxon>Aleyrodinae</taxon>
        <taxon>Bemisia</taxon>
    </lineage>
</organism>
<dbReference type="Proteomes" id="UP001152759">
    <property type="component" value="Chromosome 1"/>
</dbReference>
<dbReference type="InterPro" id="IPR036497">
    <property type="entry name" value="GLTP_sf"/>
</dbReference>
<dbReference type="GO" id="GO:1902388">
    <property type="term" value="F:ceramide 1-phosphate transfer activity"/>
    <property type="evidence" value="ECO:0007669"/>
    <property type="project" value="TreeGrafter"/>
</dbReference>
<dbReference type="AlphaFoldDB" id="A0A9P0EYR1"/>
<feature type="domain" description="Glycolipid transfer protein" evidence="2">
    <location>
        <begin position="31"/>
        <end position="171"/>
    </location>
</feature>
<dbReference type="GO" id="GO:0016020">
    <property type="term" value="C:membrane"/>
    <property type="evidence" value="ECO:0007669"/>
    <property type="project" value="TreeGrafter"/>
</dbReference>
<dbReference type="PANTHER" id="PTHR10219">
    <property type="entry name" value="GLYCOLIPID TRANSFER PROTEIN-RELATED"/>
    <property type="match status" value="1"/>
</dbReference>
<evidence type="ECO:0000256" key="1">
    <source>
        <dbReference type="ARBA" id="ARBA00022448"/>
    </source>
</evidence>
<proteinExistence type="predicted"/>
<dbReference type="KEGG" id="btab:109041280"/>
<sequence length="212" mass="24294">MESLESETITEEIVTFFTTQPVFPQVIDGTIDTKNFLDASRSVVELIERLGKGFAFVKHDVQGNIEKLNKKYLMDPKNFQSLTEMINLEHADGGKVSRDALLWLKRALNFVEVFLGFLIEDFHKNNNEDIIVILKKAYNTTLRQHHGWITQKLFLVVVRTCPTKNQMYSLLALGNDKVDPKCIIQGMEAFVNSLSLNLTVINQFYSDNNFES</sequence>
<evidence type="ECO:0000313" key="4">
    <source>
        <dbReference type="Proteomes" id="UP001152759"/>
    </source>
</evidence>
<dbReference type="InterPro" id="IPR014830">
    <property type="entry name" value="Glycolipid_transfer_prot_dom"/>
</dbReference>